<dbReference type="PANTHER" id="PTHR42951:SF14">
    <property type="entry name" value="METALLO-BETA-LACTAMASE SUPERFAMILY PROTEIN"/>
    <property type="match status" value="1"/>
</dbReference>
<dbReference type="Proteomes" id="UP000584642">
    <property type="component" value="Unassembled WGS sequence"/>
</dbReference>
<dbReference type="InterPro" id="IPR006311">
    <property type="entry name" value="TAT_signal"/>
</dbReference>
<keyword evidence="4" id="KW-1185">Reference proteome</keyword>
<dbReference type="InterPro" id="IPR050855">
    <property type="entry name" value="NDM-1-like"/>
</dbReference>
<feature type="domain" description="Metallo-beta-lactamase" evidence="2">
    <location>
        <begin position="48"/>
        <end position="235"/>
    </location>
</feature>
<organism evidence="3 4">
    <name type="scientific">Azospirillum oleiclasticum</name>
    <dbReference type="NCBI Taxonomy" id="2735135"/>
    <lineage>
        <taxon>Bacteria</taxon>
        <taxon>Pseudomonadati</taxon>
        <taxon>Pseudomonadota</taxon>
        <taxon>Alphaproteobacteria</taxon>
        <taxon>Rhodospirillales</taxon>
        <taxon>Azospirillaceae</taxon>
        <taxon>Azospirillum</taxon>
    </lineage>
</organism>
<dbReference type="SUPFAM" id="SSF56281">
    <property type="entry name" value="Metallo-hydrolase/oxidoreductase"/>
    <property type="match status" value="1"/>
</dbReference>
<dbReference type="PROSITE" id="PS51318">
    <property type="entry name" value="TAT"/>
    <property type="match status" value="1"/>
</dbReference>
<evidence type="ECO:0000259" key="2">
    <source>
        <dbReference type="SMART" id="SM00849"/>
    </source>
</evidence>
<dbReference type="RefSeq" id="WP_180284723.1">
    <property type="nucleotide sequence ID" value="NZ_JABFDB010000023.1"/>
</dbReference>
<dbReference type="InterPro" id="IPR001279">
    <property type="entry name" value="Metallo-B-lactamas"/>
</dbReference>
<keyword evidence="1" id="KW-0732">Signal</keyword>
<dbReference type="InterPro" id="IPR036866">
    <property type="entry name" value="RibonucZ/Hydroxyglut_hydro"/>
</dbReference>
<protein>
    <submittedName>
        <fullName evidence="3">MBL fold metallo-hydrolase</fullName>
    </submittedName>
</protein>
<sequence>MLNRRETLMTLAATGVALAADHAFAASALAASGPLSWTAFPAGEAGFLRAPVLLTGPTEALLIDGGFTYADGRAVADAIRATGKRLTTIVVTVNDPDYYFSLNVLRQAFPEARIIAAAETVELIRRKVEGKLKVWSPKLGDNGPRTVDEVVFPTATEETVLSVDGQPVEIVTVPGMKDRRYLWVPSLRAVFGGVLSFGGLHPWTADTPTPAERAAWVQALDGIAARDPAVVVPGHLRAGWPLDASAVAHTRDYLLAYEAEVAKAADSAALIAAMKRLYPDAGLGIALEIGAKVAKGEMKWG</sequence>
<gene>
    <name evidence="3" type="ORF">HND93_24825</name>
</gene>
<feature type="chain" id="PRO_5046836652" evidence="1">
    <location>
        <begin position="26"/>
        <end position="301"/>
    </location>
</feature>
<name>A0ABX2TID5_9PROT</name>
<proteinExistence type="predicted"/>
<feature type="signal peptide" evidence="1">
    <location>
        <begin position="1"/>
        <end position="25"/>
    </location>
</feature>
<evidence type="ECO:0000256" key="1">
    <source>
        <dbReference type="SAM" id="SignalP"/>
    </source>
</evidence>
<dbReference type="EMBL" id="JABFDB010000023">
    <property type="protein sequence ID" value="NYZ22943.1"/>
    <property type="molecule type" value="Genomic_DNA"/>
</dbReference>
<dbReference type="PANTHER" id="PTHR42951">
    <property type="entry name" value="METALLO-BETA-LACTAMASE DOMAIN-CONTAINING"/>
    <property type="match status" value="1"/>
</dbReference>
<comment type="caution">
    <text evidence="3">The sequence shown here is derived from an EMBL/GenBank/DDBJ whole genome shotgun (WGS) entry which is preliminary data.</text>
</comment>
<dbReference type="SMART" id="SM00849">
    <property type="entry name" value="Lactamase_B"/>
    <property type="match status" value="1"/>
</dbReference>
<dbReference type="CDD" id="cd07739">
    <property type="entry name" value="metallo-hydrolase-like_MBL-fold"/>
    <property type="match status" value="1"/>
</dbReference>
<reference evidence="3 4" key="1">
    <citation type="submission" date="2020-05" db="EMBL/GenBank/DDBJ databases">
        <title>Azospirillum oleiclasticum sp. nov, a nitrogen-fixing and heavy crude oil-emulsifying bacterium isolated from the crude oil of Yumen Oilfield.</title>
        <authorList>
            <person name="Wu D."/>
            <person name="Cai M."/>
            <person name="Zhang X."/>
        </authorList>
    </citation>
    <scope>NUCLEOTIDE SEQUENCE [LARGE SCALE GENOMIC DNA]</scope>
    <source>
        <strain evidence="3 4">ROY-1-1-2</strain>
    </source>
</reference>
<evidence type="ECO:0000313" key="3">
    <source>
        <dbReference type="EMBL" id="NYZ22943.1"/>
    </source>
</evidence>
<dbReference type="Pfam" id="PF00753">
    <property type="entry name" value="Lactamase_B"/>
    <property type="match status" value="1"/>
</dbReference>
<accession>A0ABX2TID5</accession>
<evidence type="ECO:0000313" key="4">
    <source>
        <dbReference type="Proteomes" id="UP000584642"/>
    </source>
</evidence>
<dbReference type="Gene3D" id="3.60.15.10">
    <property type="entry name" value="Ribonuclease Z/Hydroxyacylglutathione hydrolase-like"/>
    <property type="match status" value="1"/>
</dbReference>